<feature type="active site" description="Charge relay system" evidence="1">
    <location>
        <position position="273"/>
    </location>
</feature>
<dbReference type="PANTHER" id="PTHR40111:SF1">
    <property type="entry name" value="CEPHALOSPORIN-C DEACETYLASE"/>
    <property type="match status" value="1"/>
</dbReference>
<evidence type="ECO:0000313" key="6">
    <source>
        <dbReference type="Proteomes" id="UP000660611"/>
    </source>
</evidence>
<dbReference type="AlphaFoldDB" id="A0A919PTB0"/>
<evidence type="ECO:0000313" key="5">
    <source>
        <dbReference type="EMBL" id="GIG48003.1"/>
    </source>
</evidence>
<dbReference type="SUPFAM" id="SSF53474">
    <property type="entry name" value="alpha/beta-Hydrolases"/>
    <property type="match status" value="1"/>
</dbReference>
<reference evidence="5" key="1">
    <citation type="submission" date="2021-01" db="EMBL/GenBank/DDBJ databases">
        <title>Whole genome shotgun sequence of Dactylosporangium siamense NBRC 106093.</title>
        <authorList>
            <person name="Komaki H."/>
            <person name="Tamura T."/>
        </authorList>
    </citation>
    <scope>NUCLEOTIDE SEQUENCE</scope>
    <source>
        <strain evidence="5">NBRC 106093</strain>
    </source>
</reference>
<evidence type="ECO:0000256" key="2">
    <source>
        <dbReference type="PIRSR" id="PIRSR639069-2"/>
    </source>
</evidence>
<dbReference type="Pfam" id="PF05448">
    <property type="entry name" value="AXE1"/>
    <property type="match status" value="1"/>
</dbReference>
<evidence type="ECO:0000259" key="4">
    <source>
        <dbReference type="Pfam" id="PF05448"/>
    </source>
</evidence>
<protein>
    <submittedName>
        <fullName evidence="5">Cephalosporin-C deacetylase</fullName>
    </submittedName>
</protein>
<name>A0A919PTB0_9ACTN</name>
<dbReference type="InterPro" id="IPR039069">
    <property type="entry name" value="CE7"/>
</dbReference>
<feature type="active site" description="Nucleophile" evidence="1">
    <location>
        <position position="187"/>
    </location>
</feature>
<gene>
    <name evidence="5" type="primary">axeA_2</name>
    <name evidence="5" type="ORF">Dsi01nite_060440</name>
</gene>
<dbReference type="InterPro" id="IPR029058">
    <property type="entry name" value="AB_hydrolase_fold"/>
</dbReference>
<keyword evidence="6" id="KW-1185">Reference proteome</keyword>
<feature type="region of interest" description="Disordered" evidence="3">
    <location>
        <begin position="121"/>
        <end position="149"/>
    </location>
</feature>
<comment type="caution">
    <text evidence="5">The sequence shown here is derived from an EMBL/GenBank/DDBJ whole genome shotgun (WGS) entry which is preliminary data.</text>
</comment>
<accession>A0A919PTB0</accession>
<dbReference type="Proteomes" id="UP000660611">
    <property type="component" value="Unassembled WGS sequence"/>
</dbReference>
<organism evidence="5 6">
    <name type="scientific">Dactylosporangium siamense</name>
    <dbReference type="NCBI Taxonomy" id="685454"/>
    <lineage>
        <taxon>Bacteria</taxon>
        <taxon>Bacillati</taxon>
        <taxon>Actinomycetota</taxon>
        <taxon>Actinomycetes</taxon>
        <taxon>Micromonosporales</taxon>
        <taxon>Micromonosporaceae</taxon>
        <taxon>Dactylosporangium</taxon>
    </lineage>
</organism>
<dbReference type="Gene3D" id="3.40.50.1820">
    <property type="entry name" value="alpha/beta hydrolase"/>
    <property type="match status" value="1"/>
</dbReference>
<evidence type="ECO:0000256" key="1">
    <source>
        <dbReference type="PIRSR" id="PIRSR639069-1"/>
    </source>
</evidence>
<dbReference type="PANTHER" id="PTHR40111">
    <property type="entry name" value="CEPHALOSPORIN-C DEACETYLASE"/>
    <property type="match status" value="1"/>
</dbReference>
<dbReference type="RefSeq" id="WP_203849716.1">
    <property type="nucleotide sequence ID" value="NZ_BAAAVW010000021.1"/>
</dbReference>
<evidence type="ECO:0000256" key="3">
    <source>
        <dbReference type="SAM" id="MobiDB-lite"/>
    </source>
</evidence>
<dbReference type="InterPro" id="IPR008391">
    <property type="entry name" value="AXE1_dom"/>
</dbReference>
<feature type="domain" description="Acetyl xylan esterase" evidence="4">
    <location>
        <begin position="1"/>
        <end position="319"/>
    </location>
</feature>
<proteinExistence type="predicted"/>
<dbReference type="EMBL" id="BONQ01000091">
    <property type="protein sequence ID" value="GIG48003.1"/>
    <property type="molecule type" value="Genomic_DNA"/>
</dbReference>
<feature type="binding site" evidence="2">
    <location>
        <position position="92"/>
    </location>
    <ligand>
        <name>substrate</name>
    </ligand>
</feature>
<dbReference type="GO" id="GO:0052689">
    <property type="term" value="F:carboxylic ester hydrolase activity"/>
    <property type="evidence" value="ECO:0007669"/>
    <property type="project" value="TreeGrafter"/>
</dbReference>
<sequence length="322" mass="34879">MAIIDLTEAQLADYDPVREEPADFDAFWRETLAEARKHDLDPVFTPVSTALATVQVHDVTFSGWAGDRIKGWLLLPAAASGPLPCVVEYIGYNCGRATPYQWLLAPAAGFATLVVDNRGQGSYLPGDTPDPNPEPRGGSGNGYLTRDLGDPRRHYYRRLMTDAVRAVEVARAHPAVDGSRIAVTGGSQGGGLALTVAGLVPDLAAVVAHAPFLCYYRRASQATDAHPYFEITRYLRTNTDRIEQTFQTLSYFDAVNHAARITAPTLISVPLMDDVCPPSTTMAAYRHCAGPKRLKVWPYGDHSGGETHSAGLTAEFLAEHLG</sequence>
<dbReference type="GO" id="GO:0005976">
    <property type="term" value="P:polysaccharide metabolic process"/>
    <property type="evidence" value="ECO:0007669"/>
    <property type="project" value="TreeGrafter"/>
</dbReference>
<feature type="active site" description="Charge relay system" evidence="1">
    <location>
        <position position="302"/>
    </location>
</feature>